<feature type="region of interest" description="Disordered" evidence="1">
    <location>
        <begin position="96"/>
        <end position="125"/>
    </location>
</feature>
<feature type="non-terminal residue" evidence="2">
    <location>
        <position position="167"/>
    </location>
</feature>
<name>A0A9N9HDW1_9GLOM</name>
<organism evidence="2 3">
    <name type="scientific">Ambispora leptoticha</name>
    <dbReference type="NCBI Taxonomy" id="144679"/>
    <lineage>
        <taxon>Eukaryota</taxon>
        <taxon>Fungi</taxon>
        <taxon>Fungi incertae sedis</taxon>
        <taxon>Mucoromycota</taxon>
        <taxon>Glomeromycotina</taxon>
        <taxon>Glomeromycetes</taxon>
        <taxon>Archaeosporales</taxon>
        <taxon>Ambisporaceae</taxon>
        <taxon>Ambispora</taxon>
    </lineage>
</organism>
<gene>
    <name evidence="2" type="ORF">ALEPTO_LOCUS10469</name>
</gene>
<accession>A0A9N9HDW1</accession>
<evidence type="ECO:0000313" key="3">
    <source>
        <dbReference type="Proteomes" id="UP000789508"/>
    </source>
</evidence>
<reference evidence="2" key="1">
    <citation type="submission" date="2021-06" db="EMBL/GenBank/DDBJ databases">
        <authorList>
            <person name="Kallberg Y."/>
            <person name="Tangrot J."/>
            <person name="Rosling A."/>
        </authorList>
    </citation>
    <scope>NUCLEOTIDE SEQUENCE</scope>
    <source>
        <strain evidence="2">FL130A</strain>
    </source>
</reference>
<dbReference type="EMBL" id="CAJVPS010011726">
    <property type="protein sequence ID" value="CAG8666460.1"/>
    <property type="molecule type" value="Genomic_DNA"/>
</dbReference>
<proteinExistence type="predicted"/>
<dbReference type="Proteomes" id="UP000789508">
    <property type="component" value="Unassembled WGS sequence"/>
</dbReference>
<protein>
    <submittedName>
        <fullName evidence="2">11701_t:CDS:1</fullName>
    </submittedName>
</protein>
<feature type="compositionally biased region" description="Low complexity" evidence="1">
    <location>
        <begin position="109"/>
        <end position="124"/>
    </location>
</feature>
<comment type="caution">
    <text evidence="2">The sequence shown here is derived from an EMBL/GenBank/DDBJ whole genome shotgun (WGS) entry which is preliminary data.</text>
</comment>
<evidence type="ECO:0000313" key="2">
    <source>
        <dbReference type="EMBL" id="CAG8666460.1"/>
    </source>
</evidence>
<keyword evidence="3" id="KW-1185">Reference proteome</keyword>
<sequence length="167" mass="18874">MTPVTTQSSPQLLFPLNSILAQQQQLTPAQQQQFIKNQILAAQMRNQQQQQQQQQIAQQQIAQQQIAQHQRQFFQKLQLQQQQRQILLQRLQKPNTQPISQPACMNHKPSPTTPNSSTTTPTNNISVISTYNNPLKTPPTPSVNANNNNVINGRKPCALSTCQNLAY</sequence>
<dbReference type="AlphaFoldDB" id="A0A9N9HDW1"/>
<evidence type="ECO:0000256" key="1">
    <source>
        <dbReference type="SAM" id="MobiDB-lite"/>
    </source>
</evidence>